<keyword evidence="2" id="KW-1185">Reference proteome</keyword>
<organism evidence="1 2">
    <name type="scientific">Pleurodeles waltl</name>
    <name type="common">Iberian ribbed newt</name>
    <dbReference type="NCBI Taxonomy" id="8319"/>
    <lineage>
        <taxon>Eukaryota</taxon>
        <taxon>Metazoa</taxon>
        <taxon>Chordata</taxon>
        <taxon>Craniata</taxon>
        <taxon>Vertebrata</taxon>
        <taxon>Euteleostomi</taxon>
        <taxon>Amphibia</taxon>
        <taxon>Batrachia</taxon>
        <taxon>Caudata</taxon>
        <taxon>Salamandroidea</taxon>
        <taxon>Salamandridae</taxon>
        <taxon>Pleurodelinae</taxon>
        <taxon>Pleurodeles</taxon>
    </lineage>
</organism>
<name>A0AAV7V449_PLEWA</name>
<evidence type="ECO:0000313" key="1">
    <source>
        <dbReference type="EMBL" id="KAJ1195576.1"/>
    </source>
</evidence>
<dbReference type="EMBL" id="JANPWB010000004">
    <property type="protein sequence ID" value="KAJ1195576.1"/>
    <property type="molecule type" value="Genomic_DNA"/>
</dbReference>
<protein>
    <submittedName>
        <fullName evidence="1">Uncharacterized protein</fullName>
    </submittedName>
</protein>
<reference evidence="1" key="1">
    <citation type="journal article" date="2022" name="bioRxiv">
        <title>Sequencing and chromosome-scale assembly of the giantPleurodeles waltlgenome.</title>
        <authorList>
            <person name="Brown T."/>
            <person name="Elewa A."/>
            <person name="Iarovenko S."/>
            <person name="Subramanian E."/>
            <person name="Araus A.J."/>
            <person name="Petzold A."/>
            <person name="Susuki M."/>
            <person name="Suzuki K.-i.T."/>
            <person name="Hayashi T."/>
            <person name="Toyoda A."/>
            <person name="Oliveira C."/>
            <person name="Osipova E."/>
            <person name="Leigh N.D."/>
            <person name="Simon A."/>
            <person name="Yun M.H."/>
        </authorList>
    </citation>
    <scope>NUCLEOTIDE SEQUENCE</scope>
    <source>
        <strain evidence="1">20211129_DDA</strain>
        <tissue evidence="1">Liver</tissue>
    </source>
</reference>
<comment type="caution">
    <text evidence="1">The sequence shown here is derived from an EMBL/GenBank/DDBJ whole genome shotgun (WGS) entry which is preliminary data.</text>
</comment>
<evidence type="ECO:0000313" key="2">
    <source>
        <dbReference type="Proteomes" id="UP001066276"/>
    </source>
</evidence>
<gene>
    <name evidence="1" type="ORF">NDU88_004855</name>
</gene>
<accession>A0AAV7V449</accession>
<dbReference type="AlphaFoldDB" id="A0AAV7V449"/>
<sequence length="122" mass="13086">MCPERCRGGQSLPGAPVSFRGASKKTTRKVWSPVASVQSDGGLVRTCDCGSPGDAGPAASVVDVIHTGSHNQSPNLQSVWCQRDFQSTLEASSALSWTFKEMSTLWRVAMTRGDAGARTREW</sequence>
<proteinExistence type="predicted"/>
<dbReference type="Proteomes" id="UP001066276">
    <property type="component" value="Chromosome 2_2"/>
</dbReference>